<sequence length="205" mass="23531">VRQIERSFSSARFQRPFLMSGMFDNTEERAAEQINAARETVELRAAEDGVFHVDADNIVNFDLTNLDFTSSDTLGRRRRASDADQVVKGYFKTHIGNRNVDMSIAIKIMRVFENQSENNRGKGFKERDNEVAIHRRSTHPNVVTLYGFIEREFRFYMCMELMDADLAQITKLIHEAPSEKKVGKAQIESFIGCVVVSVRSINYSH</sequence>
<dbReference type="AlphaFoldDB" id="A0AAN5CSG8"/>
<dbReference type="GO" id="GO:0004672">
    <property type="term" value="F:protein kinase activity"/>
    <property type="evidence" value="ECO:0007669"/>
    <property type="project" value="InterPro"/>
</dbReference>
<dbReference type="Gene3D" id="1.10.510.10">
    <property type="entry name" value="Transferase(Phosphotransferase) domain 1"/>
    <property type="match status" value="1"/>
</dbReference>
<dbReference type="Proteomes" id="UP001328107">
    <property type="component" value="Unassembled WGS sequence"/>
</dbReference>
<organism evidence="2 3">
    <name type="scientific">Pristionchus mayeri</name>
    <dbReference type="NCBI Taxonomy" id="1317129"/>
    <lineage>
        <taxon>Eukaryota</taxon>
        <taxon>Metazoa</taxon>
        <taxon>Ecdysozoa</taxon>
        <taxon>Nematoda</taxon>
        <taxon>Chromadorea</taxon>
        <taxon>Rhabditida</taxon>
        <taxon>Rhabditina</taxon>
        <taxon>Diplogasteromorpha</taxon>
        <taxon>Diplogasteroidea</taxon>
        <taxon>Neodiplogasteridae</taxon>
        <taxon>Pristionchus</taxon>
    </lineage>
</organism>
<keyword evidence="3" id="KW-1185">Reference proteome</keyword>
<gene>
    <name evidence="2" type="ORF">PMAYCL1PPCAC_20118</name>
</gene>
<feature type="domain" description="Protein kinase" evidence="1">
    <location>
        <begin position="63"/>
        <end position="205"/>
    </location>
</feature>
<accession>A0AAN5CSG8</accession>
<comment type="caution">
    <text evidence="2">The sequence shown here is derived from an EMBL/GenBank/DDBJ whole genome shotgun (WGS) entry which is preliminary data.</text>
</comment>
<evidence type="ECO:0000313" key="2">
    <source>
        <dbReference type="EMBL" id="GMR49923.1"/>
    </source>
</evidence>
<protein>
    <recommendedName>
        <fullName evidence="1">Protein kinase domain-containing protein</fullName>
    </recommendedName>
</protein>
<name>A0AAN5CSG8_9BILA</name>
<dbReference type="SUPFAM" id="SSF56112">
    <property type="entry name" value="Protein kinase-like (PK-like)"/>
    <property type="match status" value="1"/>
</dbReference>
<evidence type="ECO:0000313" key="3">
    <source>
        <dbReference type="Proteomes" id="UP001328107"/>
    </source>
</evidence>
<dbReference type="PROSITE" id="PS50011">
    <property type="entry name" value="PROTEIN_KINASE_DOM"/>
    <property type="match status" value="1"/>
</dbReference>
<dbReference type="GO" id="GO:0005524">
    <property type="term" value="F:ATP binding"/>
    <property type="evidence" value="ECO:0007669"/>
    <property type="project" value="InterPro"/>
</dbReference>
<dbReference type="EMBL" id="BTRK01000004">
    <property type="protein sequence ID" value="GMR49923.1"/>
    <property type="molecule type" value="Genomic_DNA"/>
</dbReference>
<feature type="non-terminal residue" evidence="2">
    <location>
        <position position="1"/>
    </location>
</feature>
<dbReference type="InterPro" id="IPR000719">
    <property type="entry name" value="Prot_kinase_dom"/>
</dbReference>
<dbReference type="Pfam" id="PF00069">
    <property type="entry name" value="Pkinase"/>
    <property type="match status" value="1"/>
</dbReference>
<dbReference type="InterPro" id="IPR011009">
    <property type="entry name" value="Kinase-like_dom_sf"/>
</dbReference>
<evidence type="ECO:0000259" key="1">
    <source>
        <dbReference type="PROSITE" id="PS50011"/>
    </source>
</evidence>
<proteinExistence type="predicted"/>
<reference evidence="3" key="1">
    <citation type="submission" date="2022-10" db="EMBL/GenBank/DDBJ databases">
        <title>Genome assembly of Pristionchus species.</title>
        <authorList>
            <person name="Yoshida K."/>
            <person name="Sommer R.J."/>
        </authorList>
    </citation>
    <scope>NUCLEOTIDE SEQUENCE [LARGE SCALE GENOMIC DNA]</scope>
    <source>
        <strain evidence="3">RS5460</strain>
    </source>
</reference>